<evidence type="ECO:0000259" key="3">
    <source>
        <dbReference type="Pfam" id="PF00172"/>
    </source>
</evidence>
<dbReference type="GO" id="GO:0000981">
    <property type="term" value="F:DNA-binding transcription factor activity, RNA polymerase II-specific"/>
    <property type="evidence" value="ECO:0007669"/>
    <property type="project" value="InterPro"/>
</dbReference>
<feature type="domain" description="Zn(2)-C6 fungal-type" evidence="3">
    <location>
        <begin position="54"/>
        <end position="83"/>
    </location>
</feature>
<keyword evidence="1" id="KW-0539">Nucleus</keyword>
<dbReference type="GO" id="GO:0008270">
    <property type="term" value="F:zinc ion binding"/>
    <property type="evidence" value="ECO:0007669"/>
    <property type="project" value="InterPro"/>
</dbReference>
<name>A0A545ULL1_9HYPO</name>
<dbReference type="EMBL" id="SPUK01000028">
    <property type="protein sequence ID" value="TQV90344.1"/>
    <property type="molecule type" value="Genomic_DNA"/>
</dbReference>
<evidence type="ECO:0000256" key="2">
    <source>
        <dbReference type="SAM" id="MobiDB-lite"/>
    </source>
</evidence>
<accession>A0A545ULL1</accession>
<evidence type="ECO:0000313" key="5">
    <source>
        <dbReference type="Proteomes" id="UP000315783"/>
    </source>
</evidence>
<evidence type="ECO:0000256" key="1">
    <source>
        <dbReference type="ARBA" id="ARBA00023242"/>
    </source>
</evidence>
<sequence length="395" mass="43653">MRRTNFGQMLVSRALETGVSVIRINQGHPNLTYYAIWHHCTTNTMLTPNRSETRTKKRKCGGELPTCARCRKHGAKCQYAQSRPLGRPKKSMGGVSLASPQPNSGDAALSFEESPSDVPPRTSAPEDEGLSDMPCQATLLYDAFHAFSDNAAGHELSSFLGIDSFGLMDTSNNPSCILADGDMDVSGIVCDQAADNLQSCACLAVAHRLLAEIREWSPSSYHQDIERLRTIRQEAVELVQCSICPLRYVSLVQNVSLICGLIFSLAHVYRRIVESIDTRSTYFTNDSEANLAMLSSLVSFSNPSSPDTPCPAIDREALYLTTAAKSLIRQELFGFLPQGNTFSSLLDMFETRQSLWHACPPCSDYPAIYIHGIEKTPMCVFQSHEARRLIQTLEI</sequence>
<protein>
    <submittedName>
        <fullName evidence="4">Fungal zn(2)-Cys(6) binuclear clusterdomain-containing protein</fullName>
    </submittedName>
</protein>
<proteinExistence type="predicted"/>
<dbReference type="InterPro" id="IPR036864">
    <property type="entry name" value="Zn2-C6_fun-type_DNA-bd_sf"/>
</dbReference>
<comment type="caution">
    <text evidence="4">The sequence shown here is derived from an EMBL/GenBank/DDBJ whole genome shotgun (WGS) entry which is preliminary data.</text>
</comment>
<evidence type="ECO:0000313" key="4">
    <source>
        <dbReference type="EMBL" id="TQV90344.1"/>
    </source>
</evidence>
<dbReference type="InterPro" id="IPR001138">
    <property type="entry name" value="Zn2Cys6_DnaBD"/>
</dbReference>
<dbReference type="STRING" id="43265.A0A545ULL1"/>
<dbReference type="CDD" id="cd00067">
    <property type="entry name" value="GAL4"/>
    <property type="match status" value="1"/>
</dbReference>
<dbReference type="SUPFAM" id="SSF57701">
    <property type="entry name" value="Zn2/Cys6 DNA-binding domain"/>
    <property type="match status" value="1"/>
</dbReference>
<dbReference type="Proteomes" id="UP000315783">
    <property type="component" value="Unassembled WGS sequence"/>
</dbReference>
<dbReference type="Pfam" id="PF00172">
    <property type="entry name" value="Zn_clus"/>
    <property type="match status" value="1"/>
</dbReference>
<keyword evidence="5" id="KW-1185">Reference proteome</keyword>
<feature type="region of interest" description="Disordered" evidence="2">
    <location>
        <begin position="81"/>
        <end position="129"/>
    </location>
</feature>
<reference evidence="4 5" key="1">
    <citation type="journal article" date="2019" name="Appl. Microbiol. Biotechnol.">
        <title>Genome sequence of Isaria javanica and comparative genome analysis insights into family S53 peptidase evolution in fungal entomopathogens.</title>
        <authorList>
            <person name="Lin R."/>
            <person name="Zhang X."/>
            <person name="Xin B."/>
            <person name="Zou M."/>
            <person name="Gao Y."/>
            <person name="Qin F."/>
            <person name="Hu Q."/>
            <person name="Xie B."/>
            <person name="Cheng X."/>
        </authorList>
    </citation>
    <scope>NUCLEOTIDE SEQUENCE [LARGE SCALE GENOMIC DNA]</scope>
    <source>
        <strain evidence="4 5">IJ1G</strain>
    </source>
</reference>
<dbReference type="Gene3D" id="4.10.240.10">
    <property type="entry name" value="Zn(2)-C6 fungal-type DNA-binding domain"/>
    <property type="match status" value="1"/>
</dbReference>
<dbReference type="AlphaFoldDB" id="A0A545ULL1"/>
<gene>
    <name evidence="4" type="ORF">IF1G_10980</name>
</gene>
<organism evidence="4 5">
    <name type="scientific">Cordyceps javanica</name>
    <dbReference type="NCBI Taxonomy" id="43265"/>
    <lineage>
        <taxon>Eukaryota</taxon>
        <taxon>Fungi</taxon>
        <taxon>Dikarya</taxon>
        <taxon>Ascomycota</taxon>
        <taxon>Pezizomycotina</taxon>
        <taxon>Sordariomycetes</taxon>
        <taxon>Hypocreomycetidae</taxon>
        <taxon>Hypocreales</taxon>
        <taxon>Cordycipitaceae</taxon>
        <taxon>Cordyceps</taxon>
    </lineage>
</organism>